<comment type="caution">
    <text evidence="1">The sequence shown here is derived from an EMBL/GenBank/DDBJ whole genome shotgun (WGS) entry which is preliminary data.</text>
</comment>
<sequence length="485" mass="51178">MARNIGVNLTSSTQSGPTNISAPAGILHIAGATQAGPTGRAEHIRSFANYQDVYGARTAYSADMFDTARVFFQEGGADLLVSRVVGPAATPAAVELTTASEDLTPLVRVEAAFAGGFANGYQVQVEGTDGAYTVRILDTTGEVVASWSRITSVAQLVERAGYTGAWTIQSLTEEPENFNLATGTFDLAGGADDRENITVASIMEALDDAGTSGEGGAVAVPGYPADVIGGELATYAQEHRKIALLAGERDATVGEIETLSAELQATLPGEYAGLFYPWVRIPDGNSTRLISPEGYVAAVRARAFQGGEFWTTPAGLPARARYVTGTATPITSDVLDRLDDAFVNGIESAGGPVFLNNWSSLSADRENWGLLKSRDIINNLKRLFQSVLQQYIWRTIDGNGILLGQIESEIEGVLAPIADAGGLYAEQDSAGELLHPGYRVNVDATNNTTTTLSRNELYADVAVKLSPVAKLINVEITKVPLAASL</sequence>
<evidence type="ECO:0000313" key="2">
    <source>
        <dbReference type="Proteomes" id="UP001260872"/>
    </source>
</evidence>
<dbReference type="RefSeq" id="WP_310536785.1">
    <property type="nucleotide sequence ID" value="NZ_BAAAOC010000022.1"/>
</dbReference>
<protein>
    <recommendedName>
        <fullName evidence="3">Tail sheath protein</fullName>
    </recommendedName>
</protein>
<dbReference type="InterPro" id="IPR052042">
    <property type="entry name" value="Tail_sheath_structural"/>
</dbReference>
<dbReference type="EMBL" id="JAVKGT010000008">
    <property type="protein sequence ID" value="MDR5711403.1"/>
    <property type="molecule type" value="Genomic_DNA"/>
</dbReference>
<evidence type="ECO:0000313" key="1">
    <source>
        <dbReference type="EMBL" id="MDR5711403.1"/>
    </source>
</evidence>
<accession>A0ABU1FRV7</accession>
<evidence type="ECO:0008006" key="3">
    <source>
        <dbReference type="Google" id="ProtNLM"/>
    </source>
</evidence>
<dbReference type="PANTHER" id="PTHR35861:SF2">
    <property type="entry name" value="FELS-2 PROPHAGE PROTEIN"/>
    <property type="match status" value="1"/>
</dbReference>
<name>A0ABU1FRV7_9MICC</name>
<proteinExistence type="predicted"/>
<reference evidence="2" key="1">
    <citation type="submission" date="2023-07" db="EMBL/GenBank/DDBJ databases">
        <title>Description of three actinobacteria isolated from air of manufacturing shop in a pharmaceutical factory.</title>
        <authorList>
            <person name="Zhang D.-F."/>
        </authorList>
    </citation>
    <scope>NUCLEOTIDE SEQUENCE [LARGE SCALE GENOMIC DNA]</scope>
    <source>
        <strain evidence="2">CCTCC AB 207010</strain>
    </source>
</reference>
<dbReference type="Gene3D" id="3.40.50.11780">
    <property type="match status" value="2"/>
</dbReference>
<dbReference type="PANTHER" id="PTHR35861">
    <property type="match status" value="1"/>
</dbReference>
<dbReference type="Proteomes" id="UP001260872">
    <property type="component" value="Unassembled WGS sequence"/>
</dbReference>
<keyword evidence="2" id="KW-1185">Reference proteome</keyword>
<gene>
    <name evidence="1" type="ORF">RH857_04545</name>
</gene>
<organism evidence="1 2">
    <name type="scientific">Nesterenkonia flava</name>
    <dbReference type="NCBI Taxonomy" id="469799"/>
    <lineage>
        <taxon>Bacteria</taxon>
        <taxon>Bacillati</taxon>
        <taxon>Actinomycetota</taxon>
        <taxon>Actinomycetes</taxon>
        <taxon>Micrococcales</taxon>
        <taxon>Micrococcaceae</taxon>
        <taxon>Nesterenkonia</taxon>
    </lineage>
</organism>